<name>A0A4Y2SZ32_ARAVE</name>
<protein>
    <submittedName>
        <fullName evidence="1">Uncharacterized protein</fullName>
    </submittedName>
</protein>
<sequence>MTERHHGKQMAPVAAPTIERRRQLIVTATPLGFRPQHSSCRSDCHSDASDATEFSLKAVLVISDFHCVTGPDPLVIVTLRSV</sequence>
<keyword evidence="2" id="KW-1185">Reference proteome</keyword>
<reference evidence="1 2" key="1">
    <citation type="journal article" date="2019" name="Sci. Rep.">
        <title>Orb-weaving spider Araneus ventricosus genome elucidates the spidroin gene catalogue.</title>
        <authorList>
            <person name="Kono N."/>
            <person name="Nakamura H."/>
            <person name="Ohtoshi R."/>
            <person name="Moran D.A.P."/>
            <person name="Shinohara A."/>
            <person name="Yoshida Y."/>
            <person name="Fujiwara M."/>
            <person name="Mori M."/>
            <person name="Tomita M."/>
            <person name="Arakawa K."/>
        </authorList>
    </citation>
    <scope>NUCLEOTIDE SEQUENCE [LARGE SCALE GENOMIC DNA]</scope>
</reference>
<evidence type="ECO:0000313" key="1">
    <source>
        <dbReference type="EMBL" id="GBN92145.1"/>
    </source>
</evidence>
<evidence type="ECO:0000313" key="2">
    <source>
        <dbReference type="Proteomes" id="UP000499080"/>
    </source>
</evidence>
<comment type="caution">
    <text evidence="1">The sequence shown here is derived from an EMBL/GenBank/DDBJ whole genome shotgun (WGS) entry which is preliminary data.</text>
</comment>
<dbReference type="AlphaFoldDB" id="A0A4Y2SZ32"/>
<dbReference type="Proteomes" id="UP000499080">
    <property type="component" value="Unassembled WGS sequence"/>
</dbReference>
<dbReference type="EMBL" id="BGPR01024238">
    <property type="protein sequence ID" value="GBN92145.1"/>
    <property type="molecule type" value="Genomic_DNA"/>
</dbReference>
<gene>
    <name evidence="1" type="ORF">AVEN_198874_1</name>
</gene>
<proteinExistence type="predicted"/>
<accession>A0A4Y2SZ32</accession>
<organism evidence="1 2">
    <name type="scientific">Araneus ventricosus</name>
    <name type="common">Orbweaver spider</name>
    <name type="synonym">Epeira ventricosa</name>
    <dbReference type="NCBI Taxonomy" id="182803"/>
    <lineage>
        <taxon>Eukaryota</taxon>
        <taxon>Metazoa</taxon>
        <taxon>Ecdysozoa</taxon>
        <taxon>Arthropoda</taxon>
        <taxon>Chelicerata</taxon>
        <taxon>Arachnida</taxon>
        <taxon>Araneae</taxon>
        <taxon>Araneomorphae</taxon>
        <taxon>Entelegynae</taxon>
        <taxon>Araneoidea</taxon>
        <taxon>Araneidae</taxon>
        <taxon>Araneus</taxon>
    </lineage>
</organism>